<organism evidence="2 3">
    <name type="scientific">Fuscovulum ytuae</name>
    <dbReference type="NCBI Taxonomy" id="3042299"/>
    <lineage>
        <taxon>Bacteria</taxon>
        <taxon>Pseudomonadati</taxon>
        <taxon>Pseudomonadota</taxon>
        <taxon>Alphaproteobacteria</taxon>
        <taxon>Rhodobacterales</taxon>
        <taxon>Paracoccaceae</taxon>
        <taxon>Fuscovulum</taxon>
    </lineage>
</organism>
<dbReference type="SUPFAM" id="SSF49899">
    <property type="entry name" value="Concanavalin A-like lectins/glucanases"/>
    <property type="match status" value="1"/>
</dbReference>
<protein>
    <submittedName>
        <fullName evidence="2">Uncharacterized protein</fullName>
    </submittedName>
</protein>
<evidence type="ECO:0000256" key="1">
    <source>
        <dbReference type="SAM" id="MobiDB-lite"/>
    </source>
</evidence>
<dbReference type="Proteomes" id="UP001230978">
    <property type="component" value="Chromosome"/>
</dbReference>
<sequence length="251" mass="25879">MADPIHFPGRLPNGALVSTLEAPTASNTKQQPLPAQQKAPSGPPAPLWLSCDHAPETTPLHLWPSTEGQAATSVPANETGTARSTEGALLFQAGVNSGLCLSDALPDLDGVTCASLFRPMPGAAAGTVLSIQPKDGSGYLFLAHEDGHLRIGRKDSDLSLTAPSPDGVILAAISLSAGNVALSVNGRSAATAPLAIGGPADLYIGCRNARPGLKNKLGSFHLFDILIWPTDGQPDLSAALTLRRERGRHGL</sequence>
<name>A0ABY8Q6Y1_9RHOB</name>
<evidence type="ECO:0000313" key="2">
    <source>
        <dbReference type="EMBL" id="WGV16613.1"/>
    </source>
</evidence>
<reference evidence="2 3" key="1">
    <citation type="submission" date="2023-04" db="EMBL/GenBank/DDBJ databases">
        <title>YMD61, complete Genome.</title>
        <authorList>
            <person name="Zhang J."/>
        </authorList>
    </citation>
    <scope>NUCLEOTIDE SEQUENCE [LARGE SCALE GENOMIC DNA]</scope>
    <source>
        <strain evidence="2 3">YMD61</strain>
    </source>
</reference>
<dbReference type="InterPro" id="IPR013320">
    <property type="entry name" value="ConA-like_dom_sf"/>
</dbReference>
<feature type="compositionally biased region" description="Low complexity" evidence="1">
    <location>
        <begin position="29"/>
        <end position="40"/>
    </location>
</feature>
<proteinExistence type="predicted"/>
<gene>
    <name evidence="2" type="ORF">QF092_02010</name>
</gene>
<evidence type="ECO:0000313" key="3">
    <source>
        <dbReference type="Proteomes" id="UP001230978"/>
    </source>
</evidence>
<dbReference type="RefSeq" id="WP_281467138.1">
    <property type="nucleotide sequence ID" value="NZ_CP124535.1"/>
</dbReference>
<dbReference type="EMBL" id="CP124535">
    <property type="protein sequence ID" value="WGV16613.1"/>
    <property type="molecule type" value="Genomic_DNA"/>
</dbReference>
<accession>A0ABY8Q6Y1</accession>
<keyword evidence="3" id="KW-1185">Reference proteome</keyword>
<feature type="compositionally biased region" description="Polar residues" evidence="1">
    <location>
        <begin position="66"/>
        <end position="81"/>
    </location>
</feature>
<feature type="region of interest" description="Disordered" evidence="1">
    <location>
        <begin position="22"/>
        <end position="81"/>
    </location>
</feature>